<keyword evidence="3" id="KW-0813">Transport</keyword>
<comment type="similarity">
    <text evidence="2">Belongs to the syntaxin family.</text>
</comment>
<accession>A0AAU9MKV3</accession>
<keyword evidence="6" id="KW-1133">Transmembrane helix</keyword>
<gene>
    <name evidence="10" type="ORF">LVIROSA_LOCUS13962</name>
</gene>
<evidence type="ECO:0000313" key="10">
    <source>
        <dbReference type="EMBL" id="CAH1426905.1"/>
    </source>
</evidence>
<dbReference type="GO" id="GO:0005783">
    <property type="term" value="C:endoplasmic reticulum"/>
    <property type="evidence" value="ECO:0007669"/>
    <property type="project" value="TreeGrafter"/>
</dbReference>
<evidence type="ECO:0000256" key="5">
    <source>
        <dbReference type="ARBA" id="ARBA00022927"/>
    </source>
</evidence>
<evidence type="ECO:0000256" key="7">
    <source>
        <dbReference type="ARBA" id="ARBA00023054"/>
    </source>
</evidence>
<keyword evidence="7" id="KW-0175">Coiled coil</keyword>
<evidence type="ECO:0000256" key="3">
    <source>
        <dbReference type="ARBA" id="ARBA00022448"/>
    </source>
</evidence>
<evidence type="ECO:0000256" key="2">
    <source>
        <dbReference type="ARBA" id="ARBA00009063"/>
    </source>
</evidence>
<feature type="compositionally biased region" description="Basic and acidic residues" evidence="9">
    <location>
        <begin position="1"/>
        <end position="10"/>
    </location>
</feature>
<dbReference type="Proteomes" id="UP001157418">
    <property type="component" value="Unassembled WGS sequence"/>
</dbReference>
<dbReference type="GO" id="GO:0015031">
    <property type="term" value="P:protein transport"/>
    <property type="evidence" value="ECO:0007669"/>
    <property type="project" value="UniProtKB-KW"/>
</dbReference>
<evidence type="ECO:0000256" key="9">
    <source>
        <dbReference type="SAM" id="MobiDB-lite"/>
    </source>
</evidence>
<comment type="caution">
    <text evidence="10">The sequence shown here is derived from an EMBL/GenBank/DDBJ whole genome shotgun (WGS) entry which is preliminary data.</text>
</comment>
<sequence>MKKQMKKDGLELEVGDNANEDTSAHKHGVVELSGLLDATCDTQTKMVKMSALNHLMSTHVLQHAQQIECLYDRVRNSNILDSLYKCG</sequence>
<dbReference type="AlphaFoldDB" id="A0AAU9MKV3"/>
<feature type="region of interest" description="Disordered" evidence="9">
    <location>
        <begin position="1"/>
        <end position="23"/>
    </location>
</feature>
<keyword evidence="5" id="KW-0653">Protein transport</keyword>
<dbReference type="PANTHER" id="PTHR15959">
    <property type="entry name" value="SYNTAXIN-18"/>
    <property type="match status" value="1"/>
</dbReference>
<proteinExistence type="inferred from homology"/>
<protein>
    <submittedName>
        <fullName evidence="10">Uncharacterized protein</fullName>
    </submittedName>
</protein>
<evidence type="ECO:0000256" key="6">
    <source>
        <dbReference type="ARBA" id="ARBA00022989"/>
    </source>
</evidence>
<keyword evidence="11" id="KW-1185">Reference proteome</keyword>
<evidence type="ECO:0000313" key="11">
    <source>
        <dbReference type="Proteomes" id="UP001157418"/>
    </source>
</evidence>
<dbReference type="GO" id="GO:0031201">
    <property type="term" value="C:SNARE complex"/>
    <property type="evidence" value="ECO:0007669"/>
    <property type="project" value="TreeGrafter"/>
</dbReference>
<name>A0AAU9MKV3_9ASTR</name>
<keyword evidence="8" id="KW-0472">Membrane</keyword>
<reference evidence="10 11" key="1">
    <citation type="submission" date="2022-01" db="EMBL/GenBank/DDBJ databases">
        <authorList>
            <person name="Xiong W."/>
            <person name="Schranz E."/>
        </authorList>
    </citation>
    <scope>NUCLEOTIDE SEQUENCE [LARGE SCALE GENOMIC DNA]</scope>
</reference>
<dbReference type="GO" id="GO:0006890">
    <property type="term" value="P:retrograde vesicle-mediated transport, Golgi to endoplasmic reticulum"/>
    <property type="evidence" value="ECO:0007669"/>
    <property type="project" value="TreeGrafter"/>
</dbReference>
<dbReference type="PANTHER" id="PTHR15959:SF0">
    <property type="entry name" value="SYNTAXIN-18"/>
    <property type="match status" value="1"/>
</dbReference>
<comment type="subcellular location">
    <subcellularLocation>
        <location evidence="1">Membrane</location>
        <topology evidence="1">Single-pass type IV membrane protein</topology>
    </subcellularLocation>
</comment>
<keyword evidence="4" id="KW-0812">Transmembrane</keyword>
<evidence type="ECO:0000256" key="8">
    <source>
        <dbReference type="ARBA" id="ARBA00023136"/>
    </source>
</evidence>
<organism evidence="10 11">
    <name type="scientific">Lactuca virosa</name>
    <dbReference type="NCBI Taxonomy" id="75947"/>
    <lineage>
        <taxon>Eukaryota</taxon>
        <taxon>Viridiplantae</taxon>
        <taxon>Streptophyta</taxon>
        <taxon>Embryophyta</taxon>
        <taxon>Tracheophyta</taxon>
        <taxon>Spermatophyta</taxon>
        <taxon>Magnoliopsida</taxon>
        <taxon>eudicotyledons</taxon>
        <taxon>Gunneridae</taxon>
        <taxon>Pentapetalae</taxon>
        <taxon>asterids</taxon>
        <taxon>campanulids</taxon>
        <taxon>Asterales</taxon>
        <taxon>Asteraceae</taxon>
        <taxon>Cichorioideae</taxon>
        <taxon>Cichorieae</taxon>
        <taxon>Lactucinae</taxon>
        <taxon>Lactuca</taxon>
    </lineage>
</organism>
<evidence type="ECO:0000256" key="4">
    <source>
        <dbReference type="ARBA" id="ARBA00022692"/>
    </source>
</evidence>
<evidence type="ECO:0000256" key="1">
    <source>
        <dbReference type="ARBA" id="ARBA00004211"/>
    </source>
</evidence>
<dbReference type="EMBL" id="CAKMRJ010002223">
    <property type="protein sequence ID" value="CAH1426905.1"/>
    <property type="molecule type" value="Genomic_DNA"/>
</dbReference>